<dbReference type="SUPFAM" id="SSF50494">
    <property type="entry name" value="Trypsin-like serine proteases"/>
    <property type="match status" value="1"/>
</dbReference>
<sequence length="522" mass="59127">ILCKTWFCQKHSSVSGMEVILWFVSIICKNSPLLNLISVTIKAKLPPCAFLQVTHSHRFIVKFTPTECKEYTIDCDQPSTVLDAIRSSLGTTEKMIKYPDESIIIQLGKRDKESVVPTHFPCSCIGDGETVTLYHYTSEKIEKVQEQHDKTIHPKDHYSVFYIDTVGGLKTKTKELFRNKILKQFKFLCVYGEKGMKVEEALKQDGRFLDSLGEFKLSDNENPNRLTVRTQRVDSLHQKAGQSVKKAMEQPGDSGCSTEEIYELLRKQFPELKKWMESRFPGDSYEKALNRGSEKFGKIQQSFSEVHRIKKLLKMGKSVCKILVSNVSQGTGFVLFDRFVLTSAHLFRGCVQGKNLLDQINVYALFNYDEPEPETNYFYFSAEKTLIDIDEELDFAVLQLKPDEHVKVPAGLLDRFGPLPGNGEACLIGHPAGSVKKIDPTCIIEPEKREEAVNDHLSKYKDQKVILKKVYELKNQGIDDIMMGGEKAEKVASYNTFMYHGASGSPVFDAHGQIFGIHTGGY</sequence>
<dbReference type="PANTHER" id="PTHR14389:SF3">
    <property type="entry name" value="PROTEIN FAM111A-LIKE"/>
    <property type="match status" value="1"/>
</dbReference>
<dbReference type="GO" id="GO:0000785">
    <property type="term" value="C:chromatin"/>
    <property type="evidence" value="ECO:0007669"/>
    <property type="project" value="TreeGrafter"/>
</dbReference>
<reference evidence="1" key="1">
    <citation type="submission" date="2025-08" db="UniProtKB">
        <authorList>
            <consortium name="Ensembl"/>
        </authorList>
    </citation>
    <scope>IDENTIFICATION</scope>
</reference>
<dbReference type="InterPro" id="IPR043504">
    <property type="entry name" value="Peptidase_S1_PA_chymotrypsin"/>
</dbReference>
<dbReference type="Proteomes" id="UP000261480">
    <property type="component" value="Unplaced"/>
</dbReference>
<keyword evidence="2" id="KW-1185">Reference proteome</keyword>
<dbReference type="PANTHER" id="PTHR14389">
    <property type="entry name" value="SI:CH1073-475A24.1"/>
    <property type="match status" value="1"/>
</dbReference>
<organism evidence="1 2">
    <name type="scientific">Poecilia mexicana</name>
    <dbReference type="NCBI Taxonomy" id="48701"/>
    <lineage>
        <taxon>Eukaryota</taxon>
        <taxon>Metazoa</taxon>
        <taxon>Chordata</taxon>
        <taxon>Craniata</taxon>
        <taxon>Vertebrata</taxon>
        <taxon>Euteleostomi</taxon>
        <taxon>Actinopterygii</taxon>
        <taxon>Neopterygii</taxon>
        <taxon>Teleostei</taxon>
        <taxon>Neoteleostei</taxon>
        <taxon>Acanthomorphata</taxon>
        <taxon>Ovalentaria</taxon>
        <taxon>Atherinomorphae</taxon>
        <taxon>Cyprinodontiformes</taxon>
        <taxon>Poeciliidae</taxon>
        <taxon>Poeciliinae</taxon>
        <taxon>Poecilia</taxon>
    </lineage>
</organism>
<accession>A0A3B3WMS8</accession>
<protein>
    <recommendedName>
        <fullName evidence="3">Serine protease</fullName>
    </recommendedName>
</protein>
<dbReference type="GO" id="GO:0005634">
    <property type="term" value="C:nucleus"/>
    <property type="evidence" value="ECO:0007669"/>
    <property type="project" value="TreeGrafter"/>
</dbReference>
<evidence type="ECO:0000313" key="1">
    <source>
        <dbReference type="Ensembl" id="ENSPMEP00000004120.1"/>
    </source>
</evidence>
<evidence type="ECO:0000313" key="2">
    <source>
        <dbReference type="Proteomes" id="UP000261480"/>
    </source>
</evidence>
<name>A0A3B3WMS8_9TELE</name>
<dbReference type="Ensembl" id="ENSPMET00000009724.1">
    <property type="protein sequence ID" value="ENSPMEP00000004120.1"/>
    <property type="gene ID" value="ENSPMEG00000005321.1"/>
</dbReference>
<proteinExistence type="predicted"/>
<dbReference type="InterPro" id="IPR009003">
    <property type="entry name" value="Peptidase_S1_PA"/>
</dbReference>
<dbReference type="GO" id="GO:0006260">
    <property type="term" value="P:DNA replication"/>
    <property type="evidence" value="ECO:0007669"/>
    <property type="project" value="TreeGrafter"/>
</dbReference>
<dbReference type="Gene3D" id="2.40.10.10">
    <property type="entry name" value="Trypsin-like serine proteases"/>
    <property type="match status" value="2"/>
</dbReference>
<dbReference type="Pfam" id="PF13365">
    <property type="entry name" value="Trypsin_2"/>
    <property type="match status" value="1"/>
</dbReference>
<reference evidence="1" key="2">
    <citation type="submission" date="2025-09" db="UniProtKB">
        <authorList>
            <consortium name="Ensembl"/>
        </authorList>
    </citation>
    <scope>IDENTIFICATION</scope>
</reference>
<dbReference type="AlphaFoldDB" id="A0A3B3WMS8"/>
<evidence type="ECO:0008006" key="3">
    <source>
        <dbReference type="Google" id="ProtNLM"/>
    </source>
</evidence>